<accession>A0A8H6IW10</accession>
<proteinExistence type="predicted"/>
<evidence type="ECO:0000256" key="1">
    <source>
        <dbReference type="SAM" id="MobiDB-lite"/>
    </source>
</evidence>
<organism evidence="2 3">
    <name type="scientific">Colletotrichum sojae</name>
    <dbReference type="NCBI Taxonomy" id="2175907"/>
    <lineage>
        <taxon>Eukaryota</taxon>
        <taxon>Fungi</taxon>
        <taxon>Dikarya</taxon>
        <taxon>Ascomycota</taxon>
        <taxon>Pezizomycotina</taxon>
        <taxon>Sordariomycetes</taxon>
        <taxon>Hypocreomycetidae</taxon>
        <taxon>Glomerellales</taxon>
        <taxon>Glomerellaceae</taxon>
        <taxon>Colletotrichum</taxon>
        <taxon>Colletotrichum orchidearum species complex</taxon>
    </lineage>
</organism>
<dbReference type="EMBL" id="WIGN01000309">
    <property type="protein sequence ID" value="KAF6800243.1"/>
    <property type="molecule type" value="Genomic_DNA"/>
</dbReference>
<feature type="compositionally biased region" description="Low complexity" evidence="1">
    <location>
        <begin position="88"/>
        <end position="97"/>
    </location>
</feature>
<feature type="region of interest" description="Disordered" evidence="1">
    <location>
        <begin position="82"/>
        <end position="101"/>
    </location>
</feature>
<dbReference type="AlphaFoldDB" id="A0A8H6IW10"/>
<sequence>MLAFHHWGHLVDPTASRPIASEPSSGGSAALLGKLFFQWTHPNVCNLLQYLAIRSDEVDSVGGTAVNILTIINTINFENPSKLLHRTSSSSPGVSRSNEISQPCRHAIETSSQIPENETANAEGRPVPNQALAALPRAQVSFAVLSCSTKMDELSMPHMQRCNGHY</sequence>
<keyword evidence="3" id="KW-1185">Reference proteome</keyword>
<comment type="caution">
    <text evidence="2">The sequence shown here is derived from an EMBL/GenBank/DDBJ whole genome shotgun (WGS) entry which is preliminary data.</text>
</comment>
<gene>
    <name evidence="2" type="ORF">CSOJ01_12270</name>
</gene>
<protein>
    <submittedName>
        <fullName evidence="2">Uncharacterized protein</fullName>
    </submittedName>
</protein>
<name>A0A8H6IW10_9PEZI</name>
<reference evidence="2 3" key="1">
    <citation type="journal article" date="2020" name="Phytopathology">
        <title>Genome Sequence Resources of Colletotrichum truncatum, C. plurivorum, C. musicola, and C. sojae: Four Species Pathogenic to Soybean (Glycine max).</title>
        <authorList>
            <person name="Rogerio F."/>
            <person name="Boufleur T.R."/>
            <person name="Ciampi-Guillardi M."/>
            <person name="Sukno S.A."/>
            <person name="Thon M.R."/>
            <person name="Massola Junior N.S."/>
            <person name="Baroncelli R."/>
        </authorList>
    </citation>
    <scope>NUCLEOTIDE SEQUENCE [LARGE SCALE GENOMIC DNA]</scope>
    <source>
        <strain evidence="2 3">LFN0009</strain>
    </source>
</reference>
<dbReference type="Proteomes" id="UP000652219">
    <property type="component" value="Unassembled WGS sequence"/>
</dbReference>
<evidence type="ECO:0000313" key="2">
    <source>
        <dbReference type="EMBL" id="KAF6800243.1"/>
    </source>
</evidence>
<evidence type="ECO:0000313" key="3">
    <source>
        <dbReference type="Proteomes" id="UP000652219"/>
    </source>
</evidence>